<dbReference type="Pfam" id="PF00535">
    <property type="entry name" value="Glycos_transf_2"/>
    <property type="match status" value="1"/>
</dbReference>
<sequence>MSLSIITPHFNNSEGIKNLYDILCNQTVNTWEWIIVDDKSDKNHVNTIETFFKEFEDTRVVFFRDSKKTNASVCRNKGLTRSRHDRVVFLDSDDGISKDFVENRSVKTLSFIVYKNMMVVDHKGNSIPTTPPKSNYLNHFFNANFIWQTTAIVWNKRFLIELGAFNPKLERLQDVELSIRALFNTDDYVVLDNSIDFYYNVQSIRERKKFVQPVCESVDYLVINVLDNYQLSRDQKNYVKAFYYMCVKYLERSGDISNTKYVKSTLKIFYDKNYFSFLDYIKGLSLLKLYKSGLLTDAFFLRCNRFYFKTKVL</sequence>
<feature type="domain" description="Glycosyltransferase 2-like" evidence="1">
    <location>
        <begin position="4"/>
        <end position="102"/>
    </location>
</feature>
<dbReference type="InterPro" id="IPR029044">
    <property type="entry name" value="Nucleotide-diphossugar_trans"/>
</dbReference>
<reference evidence="3" key="2">
    <citation type="submission" date="2023-07" db="EMBL/GenBank/DDBJ databases">
        <title>Genome of Winogradskyella sp. E313.</title>
        <authorList>
            <person name="Zhou Y."/>
        </authorList>
    </citation>
    <scope>NUCLEOTIDE SEQUENCE [LARGE SCALE GENOMIC DNA]</scope>
    <source>
        <strain evidence="3">E313</strain>
    </source>
</reference>
<gene>
    <name evidence="2" type="ORF">J1C55_09855</name>
</gene>
<dbReference type="RefSeq" id="WP_227477376.1">
    <property type="nucleotide sequence ID" value="NZ_JAFMPT010000012.1"/>
</dbReference>
<dbReference type="EMBL" id="JAFMPT010000012">
    <property type="protein sequence ID" value="MCC1484894.1"/>
    <property type="molecule type" value="Genomic_DNA"/>
</dbReference>
<evidence type="ECO:0000313" key="2">
    <source>
        <dbReference type="EMBL" id="MCC1484894.1"/>
    </source>
</evidence>
<dbReference type="Proteomes" id="UP000778797">
    <property type="component" value="Unassembled WGS sequence"/>
</dbReference>
<protein>
    <submittedName>
        <fullName evidence="2">Glycosyltransferase</fullName>
    </submittedName>
</protein>
<dbReference type="Gene3D" id="3.90.550.10">
    <property type="entry name" value="Spore Coat Polysaccharide Biosynthesis Protein SpsA, Chain A"/>
    <property type="match status" value="1"/>
</dbReference>
<evidence type="ECO:0000313" key="3">
    <source>
        <dbReference type="Proteomes" id="UP000778797"/>
    </source>
</evidence>
<dbReference type="InterPro" id="IPR050834">
    <property type="entry name" value="Glycosyltransf_2"/>
</dbReference>
<keyword evidence="3" id="KW-1185">Reference proteome</keyword>
<dbReference type="InterPro" id="IPR001173">
    <property type="entry name" value="Glyco_trans_2-like"/>
</dbReference>
<comment type="caution">
    <text evidence="2">The sequence shown here is derived from an EMBL/GenBank/DDBJ whole genome shotgun (WGS) entry which is preliminary data.</text>
</comment>
<proteinExistence type="predicted"/>
<reference evidence="3" key="1">
    <citation type="submission" date="2021-03" db="EMBL/GenBank/DDBJ databases">
        <title>Genome of Cognatishimia sp. F0-27.</title>
        <authorList>
            <person name="Ping X."/>
        </authorList>
    </citation>
    <scope>NUCLEOTIDE SEQUENCE [LARGE SCALE GENOMIC DNA]</scope>
    <source>
        <strain evidence="3">E313</strain>
    </source>
</reference>
<evidence type="ECO:0000259" key="1">
    <source>
        <dbReference type="Pfam" id="PF00535"/>
    </source>
</evidence>
<dbReference type="PANTHER" id="PTHR43685:SF2">
    <property type="entry name" value="GLYCOSYLTRANSFERASE 2-LIKE DOMAIN-CONTAINING PROTEIN"/>
    <property type="match status" value="1"/>
</dbReference>
<name>A0ABS8ENW4_9FLAO</name>
<dbReference type="PANTHER" id="PTHR43685">
    <property type="entry name" value="GLYCOSYLTRANSFERASE"/>
    <property type="match status" value="1"/>
</dbReference>
<accession>A0ABS8ENW4</accession>
<dbReference type="SUPFAM" id="SSF53448">
    <property type="entry name" value="Nucleotide-diphospho-sugar transferases"/>
    <property type="match status" value="1"/>
</dbReference>
<organism evidence="2 3">
    <name type="scientific">Winogradskyella immobilis</name>
    <dbReference type="NCBI Taxonomy" id="2816852"/>
    <lineage>
        <taxon>Bacteria</taxon>
        <taxon>Pseudomonadati</taxon>
        <taxon>Bacteroidota</taxon>
        <taxon>Flavobacteriia</taxon>
        <taxon>Flavobacteriales</taxon>
        <taxon>Flavobacteriaceae</taxon>
        <taxon>Winogradskyella</taxon>
    </lineage>
</organism>